<dbReference type="GeneID" id="6078101"/>
<proteinExistence type="predicted"/>
<evidence type="ECO:0000256" key="1">
    <source>
        <dbReference type="SAM" id="Phobius"/>
    </source>
</evidence>
<feature type="transmembrane region" description="Helical" evidence="1">
    <location>
        <begin position="56"/>
        <end position="80"/>
    </location>
</feature>
<dbReference type="InParanoid" id="B0DEV5"/>
<gene>
    <name evidence="2" type="ORF">LACBIDRAFT_328451</name>
</gene>
<keyword evidence="1" id="KW-1133">Transmembrane helix</keyword>
<dbReference type="KEGG" id="lbc:LACBIDRAFT_328451"/>
<feature type="transmembrane region" description="Helical" evidence="1">
    <location>
        <begin position="12"/>
        <end position="36"/>
    </location>
</feature>
<protein>
    <submittedName>
        <fullName evidence="2">Predicted protein</fullName>
    </submittedName>
</protein>
<dbReference type="EMBL" id="DS547107">
    <property type="protein sequence ID" value="EDR06612.1"/>
    <property type="molecule type" value="Genomic_DNA"/>
</dbReference>
<sequence length="187" mass="20322">MLACCRAHVLSCPCVVVVAVLMCRAWVVAGVVPVVVRTEEWGGGAYVPLAHDVATSWALSLVLGPLFRAGGVVVISVGIMRCDDMARPQLSLTHTICIACLFPLDWDWTLKSGWQSSGSPVDWTGLDWTGLQWTGHSASQSGLKTQYNFVVPWEYMLEILQLARKFFLFKGINVDDGALCIFGAGCS</sequence>
<dbReference type="AlphaFoldDB" id="B0DEV5"/>
<keyword evidence="1" id="KW-0472">Membrane</keyword>
<dbReference type="Proteomes" id="UP000001194">
    <property type="component" value="Unassembled WGS sequence"/>
</dbReference>
<evidence type="ECO:0000313" key="2">
    <source>
        <dbReference type="EMBL" id="EDR06612.1"/>
    </source>
</evidence>
<keyword evidence="1" id="KW-0812">Transmembrane</keyword>
<evidence type="ECO:0000313" key="3">
    <source>
        <dbReference type="Proteomes" id="UP000001194"/>
    </source>
</evidence>
<accession>B0DEV5</accession>
<organism evidence="3">
    <name type="scientific">Laccaria bicolor (strain S238N-H82 / ATCC MYA-4686)</name>
    <name type="common">Bicoloured deceiver</name>
    <name type="synonym">Laccaria laccata var. bicolor</name>
    <dbReference type="NCBI Taxonomy" id="486041"/>
    <lineage>
        <taxon>Eukaryota</taxon>
        <taxon>Fungi</taxon>
        <taxon>Dikarya</taxon>
        <taxon>Basidiomycota</taxon>
        <taxon>Agaricomycotina</taxon>
        <taxon>Agaricomycetes</taxon>
        <taxon>Agaricomycetidae</taxon>
        <taxon>Agaricales</taxon>
        <taxon>Agaricineae</taxon>
        <taxon>Hydnangiaceae</taxon>
        <taxon>Laccaria</taxon>
    </lineage>
</organism>
<reference evidence="2 3" key="1">
    <citation type="journal article" date="2008" name="Nature">
        <title>The genome of Laccaria bicolor provides insights into mycorrhizal symbiosis.</title>
        <authorList>
            <person name="Martin F."/>
            <person name="Aerts A."/>
            <person name="Ahren D."/>
            <person name="Brun A."/>
            <person name="Danchin E.G.J."/>
            <person name="Duchaussoy F."/>
            <person name="Gibon J."/>
            <person name="Kohler A."/>
            <person name="Lindquist E."/>
            <person name="Pereda V."/>
            <person name="Salamov A."/>
            <person name="Shapiro H.J."/>
            <person name="Wuyts J."/>
            <person name="Blaudez D."/>
            <person name="Buee M."/>
            <person name="Brokstein P."/>
            <person name="Canbaeck B."/>
            <person name="Cohen D."/>
            <person name="Courty P.E."/>
            <person name="Coutinho P.M."/>
            <person name="Delaruelle C."/>
            <person name="Detter J.C."/>
            <person name="Deveau A."/>
            <person name="DiFazio S."/>
            <person name="Duplessis S."/>
            <person name="Fraissinet-Tachet L."/>
            <person name="Lucic E."/>
            <person name="Frey-Klett P."/>
            <person name="Fourrey C."/>
            <person name="Feussner I."/>
            <person name="Gay G."/>
            <person name="Grimwood J."/>
            <person name="Hoegger P.J."/>
            <person name="Jain P."/>
            <person name="Kilaru S."/>
            <person name="Labbe J."/>
            <person name="Lin Y.C."/>
            <person name="Legue V."/>
            <person name="Le Tacon F."/>
            <person name="Marmeisse R."/>
            <person name="Melayah D."/>
            <person name="Montanini B."/>
            <person name="Muratet M."/>
            <person name="Nehls U."/>
            <person name="Niculita-Hirzel H."/>
            <person name="Oudot-Le Secq M.P."/>
            <person name="Peter M."/>
            <person name="Quesneville H."/>
            <person name="Rajashekar B."/>
            <person name="Reich M."/>
            <person name="Rouhier N."/>
            <person name="Schmutz J."/>
            <person name="Yin T."/>
            <person name="Chalot M."/>
            <person name="Henrissat B."/>
            <person name="Kuees U."/>
            <person name="Lucas S."/>
            <person name="Van de Peer Y."/>
            <person name="Podila G.K."/>
            <person name="Polle A."/>
            <person name="Pukkila P.J."/>
            <person name="Richardson P.M."/>
            <person name="Rouze P."/>
            <person name="Sanders I.R."/>
            <person name="Stajich J.E."/>
            <person name="Tunlid A."/>
            <person name="Tuskan G."/>
            <person name="Grigoriev I.V."/>
        </authorList>
    </citation>
    <scope>NUCLEOTIDE SEQUENCE [LARGE SCALE GENOMIC DNA]</scope>
    <source>
        <strain evidence="3">S238N-H82 / ATCC MYA-4686</strain>
    </source>
</reference>
<dbReference type="HOGENOM" id="CLU_1447921_0_0_1"/>
<name>B0DEV5_LACBS</name>
<keyword evidence="3" id="KW-1185">Reference proteome</keyword>
<dbReference type="RefSeq" id="XP_001882459.1">
    <property type="nucleotide sequence ID" value="XM_001882424.1"/>
</dbReference>